<dbReference type="EMBL" id="KV423953">
    <property type="protein sequence ID" value="KZT58235.1"/>
    <property type="molecule type" value="Genomic_DNA"/>
</dbReference>
<evidence type="ECO:0000313" key="2">
    <source>
        <dbReference type="EMBL" id="KZT58235.1"/>
    </source>
</evidence>
<dbReference type="OrthoDB" id="10625797at2759"/>
<feature type="region of interest" description="Disordered" evidence="1">
    <location>
        <begin position="288"/>
        <end position="330"/>
    </location>
</feature>
<organism evidence="2 3">
    <name type="scientific">Calocera cornea HHB12733</name>
    <dbReference type="NCBI Taxonomy" id="1353952"/>
    <lineage>
        <taxon>Eukaryota</taxon>
        <taxon>Fungi</taxon>
        <taxon>Dikarya</taxon>
        <taxon>Basidiomycota</taxon>
        <taxon>Agaricomycotina</taxon>
        <taxon>Dacrymycetes</taxon>
        <taxon>Dacrymycetales</taxon>
        <taxon>Dacrymycetaceae</taxon>
        <taxon>Calocera</taxon>
    </lineage>
</organism>
<dbReference type="STRING" id="1353952.A0A165GM11"/>
<feature type="compositionally biased region" description="Polar residues" evidence="1">
    <location>
        <begin position="133"/>
        <end position="143"/>
    </location>
</feature>
<evidence type="ECO:0000313" key="3">
    <source>
        <dbReference type="Proteomes" id="UP000076842"/>
    </source>
</evidence>
<keyword evidence="3" id="KW-1185">Reference proteome</keyword>
<dbReference type="Proteomes" id="UP000076842">
    <property type="component" value="Unassembled WGS sequence"/>
</dbReference>
<feature type="compositionally biased region" description="Polar residues" evidence="1">
    <location>
        <begin position="29"/>
        <end position="41"/>
    </location>
</feature>
<feature type="region of interest" description="Disordered" evidence="1">
    <location>
        <begin position="237"/>
        <end position="262"/>
    </location>
</feature>
<dbReference type="AlphaFoldDB" id="A0A165GM11"/>
<name>A0A165GM11_9BASI</name>
<sequence>MPWPSVGTGADSWDRRSWDVPLELGGLPQSDTSRTLTQASASVSVSRPVLTLSTSTRSSTSPTAQPMPSPLSARPPASVSGLAGLQTPKASQGRKLPSLATPAFSLRPTTNPPTPGPSLRTPVSSHPAHLTHPASTAFATPKSTLPFPPRSGGSGSKPSSVGATPGSALPRSRTLTRSLSRKRSDSVLAPAKAPPAGPLPSVPPVPKLPPLLALVGGAAAPKAPILPSPTDSLIDDILERFPLPPGSKRFSSDSDSSLGSALLTPDMSLDLSALRAWSPVQLFSTDYAEEADGNEAQPAPPRREKGATGVPPGRILSMSMGRKGPPGWMSAASERAGYFEDDVEADEVAVHPFARSGLPYV</sequence>
<feature type="region of interest" description="Disordered" evidence="1">
    <location>
        <begin position="24"/>
        <end position="211"/>
    </location>
</feature>
<protein>
    <submittedName>
        <fullName evidence="2">Uncharacterized protein</fullName>
    </submittedName>
</protein>
<gene>
    <name evidence="2" type="ORF">CALCODRAFT_254072</name>
</gene>
<accession>A0A165GM11</accession>
<proteinExistence type="predicted"/>
<feature type="compositionally biased region" description="Low complexity" evidence="1">
    <location>
        <begin position="42"/>
        <end position="63"/>
    </location>
</feature>
<feature type="compositionally biased region" description="Pro residues" evidence="1">
    <location>
        <begin position="192"/>
        <end position="209"/>
    </location>
</feature>
<evidence type="ECO:0000256" key="1">
    <source>
        <dbReference type="SAM" id="MobiDB-lite"/>
    </source>
</evidence>
<dbReference type="InParanoid" id="A0A165GM11"/>
<reference evidence="2 3" key="1">
    <citation type="journal article" date="2016" name="Mol. Biol. Evol.">
        <title>Comparative Genomics of Early-Diverging Mushroom-Forming Fungi Provides Insights into the Origins of Lignocellulose Decay Capabilities.</title>
        <authorList>
            <person name="Nagy L.G."/>
            <person name="Riley R."/>
            <person name="Tritt A."/>
            <person name="Adam C."/>
            <person name="Daum C."/>
            <person name="Floudas D."/>
            <person name="Sun H."/>
            <person name="Yadav J.S."/>
            <person name="Pangilinan J."/>
            <person name="Larsson K.H."/>
            <person name="Matsuura K."/>
            <person name="Barry K."/>
            <person name="Labutti K."/>
            <person name="Kuo R."/>
            <person name="Ohm R.A."/>
            <person name="Bhattacharya S.S."/>
            <person name="Shirouzu T."/>
            <person name="Yoshinaga Y."/>
            <person name="Martin F.M."/>
            <person name="Grigoriev I.V."/>
            <person name="Hibbett D.S."/>
        </authorList>
    </citation>
    <scope>NUCLEOTIDE SEQUENCE [LARGE SCALE GENOMIC DNA]</scope>
    <source>
        <strain evidence="2 3">HHB12733</strain>
    </source>
</reference>